<sequence>MKKERYYVSDISNISGLTKRTIQYYDNEGILKPAGRDEHNRRYYTTKELSILEQITFYRNLGFSLKQIKEEINYNDQKEALLNILTKQETHLYSQLEEIQGRVDAVSTSKRLIAEGYTPPWELLSKIMKGLNKVDMSIWSTYPFSETQLTIFESIFDSQQQVFQFYHTFRKLAIKAASYKGAGVPVNSKLAIELAKEWLKMIEKVTKGKPEILNSFLQVDANRERWNKGEKDLLEEAEPYLEELLKSYMKNTPLDKNI</sequence>
<protein>
    <submittedName>
        <fullName evidence="3">MerR family transcriptional regulator</fullName>
    </submittedName>
</protein>
<dbReference type="PROSITE" id="PS50937">
    <property type="entry name" value="HTH_MERR_2"/>
    <property type="match status" value="1"/>
</dbReference>
<dbReference type="PANTHER" id="PTHR30204">
    <property type="entry name" value="REDOX-CYCLING DRUG-SENSING TRANSCRIPTIONAL ACTIVATOR SOXR"/>
    <property type="match status" value="1"/>
</dbReference>
<proteinExistence type="predicted"/>
<dbReference type="Gene3D" id="1.10.1660.10">
    <property type="match status" value="1"/>
</dbReference>
<name>A0ABR8QPV8_9BACI</name>
<dbReference type="SUPFAM" id="SSF46955">
    <property type="entry name" value="Putative DNA-binding domain"/>
    <property type="match status" value="1"/>
</dbReference>
<dbReference type="RefSeq" id="WP_191813924.1">
    <property type="nucleotide sequence ID" value="NZ_JACSQT010000004.1"/>
</dbReference>
<evidence type="ECO:0000259" key="2">
    <source>
        <dbReference type="PROSITE" id="PS50937"/>
    </source>
</evidence>
<dbReference type="InterPro" id="IPR009061">
    <property type="entry name" value="DNA-bd_dom_put_sf"/>
</dbReference>
<accession>A0ABR8QPV8</accession>
<organism evidence="3 4">
    <name type="scientific">Cytobacillus stercorigallinarum</name>
    <dbReference type="NCBI Taxonomy" id="2762240"/>
    <lineage>
        <taxon>Bacteria</taxon>
        <taxon>Bacillati</taxon>
        <taxon>Bacillota</taxon>
        <taxon>Bacilli</taxon>
        <taxon>Bacillales</taxon>
        <taxon>Bacillaceae</taxon>
        <taxon>Cytobacillus</taxon>
    </lineage>
</organism>
<evidence type="ECO:0000313" key="4">
    <source>
        <dbReference type="Proteomes" id="UP000657931"/>
    </source>
</evidence>
<dbReference type="Proteomes" id="UP000657931">
    <property type="component" value="Unassembled WGS sequence"/>
</dbReference>
<feature type="domain" description="HTH merR-type" evidence="2">
    <location>
        <begin position="5"/>
        <end position="74"/>
    </location>
</feature>
<keyword evidence="1" id="KW-0238">DNA-binding</keyword>
<gene>
    <name evidence="3" type="ORF">H9655_11125</name>
</gene>
<dbReference type="InterPro" id="IPR000551">
    <property type="entry name" value="MerR-type_HTH_dom"/>
</dbReference>
<evidence type="ECO:0000256" key="1">
    <source>
        <dbReference type="ARBA" id="ARBA00023125"/>
    </source>
</evidence>
<dbReference type="InterPro" id="IPR047057">
    <property type="entry name" value="MerR_fam"/>
</dbReference>
<dbReference type="Pfam" id="PF13411">
    <property type="entry name" value="MerR_1"/>
    <property type="match status" value="1"/>
</dbReference>
<evidence type="ECO:0000313" key="3">
    <source>
        <dbReference type="EMBL" id="MBD7937575.1"/>
    </source>
</evidence>
<reference evidence="3 4" key="1">
    <citation type="submission" date="2020-08" db="EMBL/GenBank/DDBJ databases">
        <title>A Genomic Blueprint of the Chicken Gut Microbiome.</title>
        <authorList>
            <person name="Gilroy R."/>
            <person name="Ravi A."/>
            <person name="Getino M."/>
            <person name="Pursley I."/>
            <person name="Horton D.L."/>
            <person name="Alikhan N.-F."/>
            <person name="Baker D."/>
            <person name="Gharbi K."/>
            <person name="Hall N."/>
            <person name="Watson M."/>
            <person name="Adriaenssens E.M."/>
            <person name="Foster-Nyarko E."/>
            <person name="Jarju S."/>
            <person name="Secka A."/>
            <person name="Antonio M."/>
            <person name="Oren A."/>
            <person name="Chaudhuri R."/>
            <person name="La Ragione R.M."/>
            <person name="Hildebrand F."/>
            <person name="Pallen M.J."/>
        </authorList>
    </citation>
    <scope>NUCLEOTIDE SEQUENCE [LARGE SCALE GENOMIC DNA]</scope>
    <source>
        <strain evidence="3 4">Sa5YUA1</strain>
    </source>
</reference>
<keyword evidence="4" id="KW-1185">Reference proteome</keyword>
<dbReference type="EMBL" id="JACSQT010000004">
    <property type="protein sequence ID" value="MBD7937575.1"/>
    <property type="molecule type" value="Genomic_DNA"/>
</dbReference>
<dbReference type="SMART" id="SM00422">
    <property type="entry name" value="HTH_MERR"/>
    <property type="match status" value="1"/>
</dbReference>
<comment type="caution">
    <text evidence="3">The sequence shown here is derived from an EMBL/GenBank/DDBJ whole genome shotgun (WGS) entry which is preliminary data.</text>
</comment>
<dbReference type="CDD" id="cd01106">
    <property type="entry name" value="HTH_TipAL-Mta"/>
    <property type="match status" value="1"/>
</dbReference>
<dbReference type="PANTHER" id="PTHR30204:SF96">
    <property type="entry name" value="CHROMOSOME-ANCHORING PROTEIN RACA"/>
    <property type="match status" value="1"/>
</dbReference>